<accession>A0ABP6L8H4</accession>
<dbReference type="EMBL" id="BAAAWD010000019">
    <property type="protein sequence ID" value="GAA3031360.1"/>
    <property type="molecule type" value="Genomic_DNA"/>
</dbReference>
<evidence type="ECO:0000313" key="2">
    <source>
        <dbReference type="EMBL" id="GAA3031360.1"/>
    </source>
</evidence>
<keyword evidence="3" id="KW-1185">Reference proteome</keyword>
<name>A0ABP6L8H4_9ACTN</name>
<evidence type="ECO:0000256" key="1">
    <source>
        <dbReference type="SAM" id="MobiDB-lite"/>
    </source>
</evidence>
<comment type="caution">
    <text evidence="2">The sequence shown here is derived from an EMBL/GenBank/DDBJ whole genome shotgun (WGS) entry which is preliminary data.</text>
</comment>
<sequence length="73" mass="7854">MVQDPRLPARGVTRPHVAPPSRLAPPPRAAFPPRPAPRLAAPRPFRTRPVSGPRTFPRARPRAAVPGASGDVR</sequence>
<protein>
    <submittedName>
        <fullName evidence="2">Uncharacterized protein</fullName>
    </submittedName>
</protein>
<gene>
    <name evidence="2" type="ORF">GCM10017559_68000</name>
</gene>
<dbReference type="Proteomes" id="UP001499930">
    <property type="component" value="Unassembled WGS sequence"/>
</dbReference>
<proteinExistence type="predicted"/>
<feature type="region of interest" description="Disordered" evidence="1">
    <location>
        <begin position="1"/>
        <end position="73"/>
    </location>
</feature>
<feature type="compositionally biased region" description="Pro residues" evidence="1">
    <location>
        <begin position="22"/>
        <end position="36"/>
    </location>
</feature>
<reference evidence="3" key="1">
    <citation type="journal article" date="2019" name="Int. J. Syst. Evol. Microbiol.">
        <title>The Global Catalogue of Microorganisms (GCM) 10K type strain sequencing project: providing services to taxonomists for standard genome sequencing and annotation.</title>
        <authorList>
            <consortium name="The Broad Institute Genomics Platform"/>
            <consortium name="The Broad Institute Genome Sequencing Center for Infectious Disease"/>
            <person name="Wu L."/>
            <person name="Ma J."/>
        </authorList>
    </citation>
    <scope>NUCLEOTIDE SEQUENCE [LARGE SCALE GENOMIC DNA]</scope>
    <source>
        <strain evidence="3">JCM 3106</strain>
    </source>
</reference>
<organism evidence="2 3">
    <name type="scientific">Streptosporangium longisporum</name>
    <dbReference type="NCBI Taxonomy" id="46187"/>
    <lineage>
        <taxon>Bacteria</taxon>
        <taxon>Bacillati</taxon>
        <taxon>Actinomycetota</taxon>
        <taxon>Actinomycetes</taxon>
        <taxon>Streptosporangiales</taxon>
        <taxon>Streptosporangiaceae</taxon>
        <taxon>Streptosporangium</taxon>
    </lineage>
</organism>
<feature type="compositionally biased region" description="Low complexity" evidence="1">
    <location>
        <begin position="37"/>
        <end position="73"/>
    </location>
</feature>
<evidence type="ECO:0000313" key="3">
    <source>
        <dbReference type="Proteomes" id="UP001499930"/>
    </source>
</evidence>